<evidence type="ECO:0008006" key="4">
    <source>
        <dbReference type="Google" id="ProtNLM"/>
    </source>
</evidence>
<proteinExistence type="predicted"/>
<protein>
    <recommendedName>
        <fullName evidence="4">Head-to-tail stopper</fullName>
    </recommendedName>
</protein>
<sequence length="108" mass="11583">MMFGNETVIVSPGTTYDSNDDPVAGVGSPDEIEGCVVEPLGSEELTVRGRMGTYSKIRIFLPVTEGVTATNVVTARGKAYDVFGEPDEWIDEDPDLTGLVITAVRMRG</sequence>
<name>A0ABW7JN78_9NOCA</name>
<dbReference type="EMBL" id="JBIMSO010000051">
    <property type="protein sequence ID" value="MFH5209268.1"/>
    <property type="molecule type" value="Genomic_DNA"/>
</dbReference>
<feature type="region of interest" description="Disordered" evidence="1">
    <location>
        <begin position="11"/>
        <end position="30"/>
    </location>
</feature>
<accession>A0ABW7JN78</accession>
<dbReference type="Proteomes" id="UP001609175">
    <property type="component" value="Unassembled WGS sequence"/>
</dbReference>
<dbReference type="RefSeq" id="WP_395115006.1">
    <property type="nucleotide sequence ID" value="NZ_JBIMSO010000051.1"/>
</dbReference>
<evidence type="ECO:0000313" key="3">
    <source>
        <dbReference type="Proteomes" id="UP001609175"/>
    </source>
</evidence>
<organism evidence="2 3">
    <name type="scientific">Antrihabitans spumae</name>
    <dbReference type="NCBI Taxonomy" id="3373370"/>
    <lineage>
        <taxon>Bacteria</taxon>
        <taxon>Bacillati</taxon>
        <taxon>Actinomycetota</taxon>
        <taxon>Actinomycetes</taxon>
        <taxon>Mycobacteriales</taxon>
        <taxon>Nocardiaceae</taxon>
        <taxon>Antrihabitans</taxon>
    </lineage>
</organism>
<evidence type="ECO:0000256" key="1">
    <source>
        <dbReference type="SAM" id="MobiDB-lite"/>
    </source>
</evidence>
<evidence type="ECO:0000313" key="2">
    <source>
        <dbReference type="EMBL" id="MFH5209268.1"/>
    </source>
</evidence>
<reference evidence="2 3" key="1">
    <citation type="submission" date="2024-10" db="EMBL/GenBank/DDBJ databases">
        <authorList>
            <person name="Riesco R."/>
        </authorList>
    </citation>
    <scope>NUCLEOTIDE SEQUENCE [LARGE SCALE GENOMIC DNA]</scope>
    <source>
        <strain evidence="2 3">NCIMB 15449</strain>
    </source>
</reference>
<comment type="caution">
    <text evidence="2">The sequence shown here is derived from an EMBL/GenBank/DDBJ whole genome shotgun (WGS) entry which is preliminary data.</text>
</comment>
<gene>
    <name evidence="2" type="ORF">ACHIPZ_13840</name>
</gene>